<dbReference type="InterPro" id="IPR052648">
    <property type="entry name" value="Ser-tRNA(Sec)_kinase"/>
</dbReference>
<name>A0A2H9TMF8_9FUNG</name>
<dbReference type="AlphaFoldDB" id="A0A2H9TMF8"/>
<dbReference type="EMBL" id="MTSL01000095">
    <property type="protein sequence ID" value="PJF18927.1"/>
    <property type="molecule type" value="Genomic_DNA"/>
</dbReference>
<dbReference type="GO" id="GO:0000049">
    <property type="term" value="F:tRNA binding"/>
    <property type="evidence" value="ECO:0007669"/>
    <property type="project" value="TreeGrafter"/>
</dbReference>
<keyword evidence="3" id="KW-1185">Reference proteome</keyword>
<evidence type="ECO:0000313" key="2">
    <source>
        <dbReference type="EMBL" id="PJF18927.1"/>
    </source>
</evidence>
<comment type="caution">
    <text evidence="2">The sequence shown here is derived from an EMBL/GenBank/DDBJ whole genome shotgun (WGS) entry which is preliminary data.</text>
</comment>
<dbReference type="STRING" id="1246581.A0A2H9TMF8"/>
<accession>A0A2H9TMF8</accession>
<dbReference type="Gene3D" id="3.40.50.300">
    <property type="entry name" value="P-loop containing nucleotide triphosphate hydrolases"/>
    <property type="match status" value="1"/>
</dbReference>
<dbReference type="SMART" id="SM00382">
    <property type="entry name" value="AAA"/>
    <property type="match status" value="1"/>
</dbReference>
<dbReference type="InterPro" id="IPR003593">
    <property type="entry name" value="AAA+_ATPase"/>
</dbReference>
<dbReference type="Proteomes" id="UP000240830">
    <property type="component" value="Unassembled WGS sequence"/>
</dbReference>
<dbReference type="InterPro" id="IPR027417">
    <property type="entry name" value="P-loop_NTPase"/>
</dbReference>
<evidence type="ECO:0000313" key="3">
    <source>
        <dbReference type="Proteomes" id="UP000240830"/>
    </source>
</evidence>
<dbReference type="PANTHER" id="PTHR20873">
    <property type="entry name" value="L-SERYL-TRNA(SEC) KINASE"/>
    <property type="match status" value="1"/>
</dbReference>
<gene>
    <name evidence="2" type="ORF">PSACC_01277</name>
</gene>
<evidence type="ECO:0000259" key="1">
    <source>
        <dbReference type="SMART" id="SM00382"/>
    </source>
</evidence>
<sequence>MTVSCKGDNAMNRSNDSLRRCIVLIMGIPGTGKTTLARQLERHLGALRITFDEIQHEGSLRDKHDRIYDMVKSSDDTVILDDTFHLRSMRTRYWQLCKSEGRGVVFVLRKCPVEEAIDRDTARNGSDRIGREIIERMNAQFEPLRKMQSKYLIILEQQIDLGEIHRILKLSKRDFEYHLKVEIHQQESGIHLANIQLNRQVSQLISNLPRDEHFFLRRGEILEWKSNMLQQIRLLLADGTDADISQINTREIL</sequence>
<feature type="domain" description="AAA+ ATPase" evidence="1">
    <location>
        <begin position="19"/>
        <end position="135"/>
    </location>
</feature>
<dbReference type="GO" id="GO:0016301">
    <property type="term" value="F:kinase activity"/>
    <property type="evidence" value="ECO:0007669"/>
    <property type="project" value="TreeGrafter"/>
</dbReference>
<proteinExistence type="predicted"/>
<dbReference type="SUPFAM" id="SSF52540">
    <property type="entry name" value="P-loop containing nucleoside triphosphate hydrolases"/>
    <property type="match status" value="1"/>
</dbReference>
<dbReference type="PANTHER" id="PTHR20873:SF0">
    <property type="entry name" value="L-SERYL-TRNA(SEC) KINASE"/>
    <property type="match status" value="1"/>
</dbReference>
<reference evidence="2 3" key="1">
    <citation type="submission" date="2016-10" db="EMBL/GenBank/DDBJ databases">
        <title>The genome of Paramicrosporidium saccamoebae is the missing link in understanding Cryptomycota and Microsporidia evolution.</title>
        <authorList>
            <person name="Quandt C.A."/>
            <person name="Beaudet D."/>
            <person name="Corsaro D."/>
            <person name="Michel R."/>
            <person name="Corradi N."/>
            <person name="James T."/>
        </authorList>
    </citation>
    <scope>NUCLEOTIDE SEQUENCE [LARGE SCALE GENOMIC DNA]</scope>
    <source>
        <strain evidence="2 3">KSL3</strain>
    </source>
</reference>
<dbReference type="Pfam" id="PF13671">
    <property type="entry name" value="AAA_33"/>
    <property type="match status" value="1"/>
</dbReference>
<protein>
    <recommendedName>
        <fullName evidence="1">AAA+ ATPase domain-containing protein</fullName>
    </recommendedName>
</protein>
<dbReference type="OrthoDB" id="275177at2759"/>
<organism evidence="2 3">
    <name type="scientific">Paramicrosporidium saccamoebae</name>
    <dbReference type="NCBI Taxonomy" id="1246581"/>
    <lineage>
        <taxon>Eukaryota</taxon>
        <taxon>Fungi</taxon>
        <taxon>Fungi incertae sedis</taxon>
        <taxon>Cryptomycota</taxon>
        <taxon>Cryptomycota incertae sedis</taxon>
        <taxon>Paramicrosporidium</taxon>
    </lineage>
</organism>